<keyword evidence="11" id="KW-1185">Reference proteome</keyword>
<feature type="transmembrane region" description="Helical" evidence="8">
    <location>
        <begin position="323"/>
        <end position="341"/>
    </location>
</feature>
<proteinExistence type="inferred from homology"/>
<evidence type="ECO:0000256" key="3">
    <source>
        <dbReference type="ARBA" id="ARBA00022475"/>
    </source>
</evidence>
<keyword evidence="3" id="KW-1003">Cell membrane</keyword>
<feature type="transmembrane region" description="Helical" evidence="8">
    <location>
        <begin position="507"/>
        <end position="527"/>
    </location>
</feature>
<dbReference type="AlphaFoldDB" id="A0A4R3MN52"/>
<feature type="transmembrane region" description="Helical" evidence="8">
    <location>
        <begin position="399"/>
        <end position="421"/>
    </location>
</feature>
<evidence type="ECO:0000256" key="2">
    <source>
        <dbReference type="ARBA" id="ARBA00005346"/>
    </source>
</evidence>
<feature type="transmembrane region" description="Helical" evidence="8">
    <location>
        <begin position="154"/>
        <end position="174"/>
    </location>
</feature>
<dbReference type="EMBL" id="SMAL01000003">
    <property type="protein sequence ID" value="TCT15454.1"/>
    <property type="molecule type" value="Genomic_DNA"/>
</dbReference>
<evidence type="ECO:0000259" key="9">
    <source>
        <dbReference type="Pfam" id="PF00361"/>
    </source>
</evidence>
<dbReference type="Proteomes" id="UP000294902">
    <property type="component" value="Unassembled WGS sequence"/>
</dbReference>
<feature type="transmembrane region" description="Helical" evidence="8">
    <location>
        <begin position="234"/>
        <end position="254"/>
    </location>
</feature>
<sequence>MNIIMALIFSPVLFGIVFYVFRLTKPYAIVISQGIIFVFALFTFLDTRAVGARSYVVGGWSIGKGVGIYLDTLSASMILLTAFLFFLLLIHEWNSIESKIVYIFLLFALESLLFALFVSYDLFNIFVLMEVSTILVTILIIFKKKAKSYYDGLIYLLINIIGMSFFLFGVGYVYRMYGVYDLNLLKEALVVVPESSSSVIMYALLMTGITLKIGAVPVFTWLPRAHGSQSAPSIVSAILSGIYINIVFIYFIRLQDVFSVMFDTRILFLIIGLLTAFVGGFLALVQEDIKKLLGYSTVSQIGFILIGLNVADSVPFYGSAYHIFSHSFFKALLFLIAGVLIEQYKTRKLSEIRGVFNKTPLVGVCTILGILGITGAPFFNGSIGKYLISTSAESFFLEIIMYGINFLTILYLAKFSMILYGRGEREKIETPKAIVFVVLGVICLMGGIMAPAFMNMFFRYELYINTASYLSKAFIYILSVLVGFFVYKKILHKSEVLNFIRHIEVSFNFIVVMIFVLFVSITGFIYITH</sequence>
<feature type="transmembrane region" description="Helical" evidence="8">
    <location>
        <begin position="361"/>
        <end position="379"/>
    </location>
</feature>
<evidence type="ECO:0000313" key="10">
    <source>
        <dbReference type="EMBL" id="TCT15454.1"/>
    </source>
</evidence>
<name>A0A4R3MN52_9FIRM</name>
<feature type="transmembrane region" description="Helical" evidence="8">
    <location>
        <begin position="6"/>
        <end position="21"/>
    </location>
</feature>
<keyword evidence="6 8" id="KW-0472">Membrane</keyword>
<evidence type="ECO:0000256" key="5">
    <source>
        <dbReference type="ARBA" id="ARBA00022989"/>
    </source>
</evidence>
<reference evidence="10 11" key="1">
    <citation type="submission" date="2019-03" db="EMBL/GenBank/DDBJ databases">
        <title>Genomic Encyclopedia of Type Strains, Phase IV (KMG-IV): sequencing the most valuable type-strain genomes for metagenomic binning, comparative biology and taxonomic classification.</title>
        <authorList>
            <person name="Goeker M."/>
        </authorList>
    </citation>
    <scope>NUCLEOTIDE SEQUENCE [LARGE SCALE GENOMIC DNA]</scope>
    <source>
        <strain evidence="10 11">DSM 24629</strain>
    </source>
</reference>
<feature type="domain" description="NADH:quinone oxidoreductase/Mrp antiporter transmembrane" evidence="9">
    <location>
        <begin position="119"/>
        <end position="390"/>
    </location>
</feature>
<dbReference type="PANTHER" id="PTHR42703">
    <property type="entry name" value="NADH DEHYDROGENASE"/>
    <property type="match status" value="1"/>
</dbReference>
<feature type="transmembrane region" description="Helical" evidence="8">
    <location>
        <begin position="100"/>
        <end position="117"/>
    </location>
</feature>
<gene>
    <name evidence="10" type="ORF">EDC18_103159</name>
</gene>
<evidence type="ECO:0000256" key="8">
    <source>
        <dbReference type="SAM" id="Phobius"/>
    </source>
</evidence>
<comment type="subcellular location">
    <subcellularLocation>
        <location evidence="1">Cell membrane</location>
        <topology evidence="1">Multi-pass membrane protein</topology>
    </subcellularLocation>
    <subcellularLocation>
        <location evidence="7">Membrane</location>
        <topology evidence="7">Multi-pass membrane protein</topology>
    </subcellularLocation>
</comment>
<feature type="transmembrane region" description="Helical" evidence="8">
    <location>
        <begin position="28"/>
        <end position="45"/>
    </location>
</feature>
<feature type="transmembrane region" description="Helical" evidence="8">
    <location>
        <begin position="65"/>
        <end position="88"/>
    </location>
</feature>
<feature type="transmembrane region" description="Helical" evidence="8">
    <location>
        <begin position="266"/>
        <end position="285"/>
    </location>
</feature>
<organism evidence="10 11">
    <name type="scientific">Natranaerovirga pectinivora</name>
    <dbReference type="NCBI Taxonomy" id="682400"/>
    <lineage>
        <taxon>Bacteria</taxon>
        <taxon>Bacillati</taxon>
        <taxon>Bacillota</taxon>
        <taxon>Clostridia</taxon>
        <taxon>Lachnospirales</taxon>
        <taxon>Natranaerovirgaceae</taxon>
        <taxon>Natranaerovirga</taxon>
    </lineage>
</organism>
<keyword evidence="5 8" id="KW-1133">Transmembrane helix</keyword>
<feature type="transmembrane region" description="Helical" evidence="8">
    <location>
        <begin position="469"/>
        <end position="487"/>
    </location>
</feature>
<accession>A0A4R3MN52</accession>
<feature type="transmembrane region" description="Helical" evidence="8">
    <location>
        <begin position="292"/>
        <end position="311"/>
    </location>
</feature>
<evidence type="ECO:0000256" key="4">
    <source>
        <dbReference type="ARBA" id="ARBA00022692"/>
    </source>
</evidence>
<feature type="transmembrane region" description="Helical" evidence="8">
    <location>
        <begin position="433"/>
        <end position="457"/>
    </location>
</feature>
<evidence type="ECO:0000256" key="7">
    <source>
        <dbReference type="RuleBase" id="RU000320"/>
    </source>
</evidence>
<dbReference type="PANTHER" id="PTHR42703:SF1">
    <property type="entry name" value="NA(+)_H(+) ANTIPORTER SUBUNIT D1"/>
    <property type="match status" value="1"/>
</dbReference>
<dbReference type="Pfam" id="PF00361">
    <property type="entry name" value="Proton_antipo_M"/>
    <property type="match status" value="1"/>
</dbReference>
<dbReference type="InterPro" id="IPR050586">
    <property type="entry name" value="CPA3_Na-H_Antiporter_D"/>
</dbReference>
<comment type="caution">
    <text evidence="10">The sequence shown here is derived from an EMBL/GenBank/DDBJ whole genome shotgun (WGS) entry which is preliminary data.</text>
</comment>
<comment type="similarity">
    <text evidence="2">Belongs to the CPA3 antiporters (TC 2.A.63) subunit D family.</text>
</comment>
<dbReference type="RefSeq" id="WP_132251166.1">
    <property type="nucleotide sequence ID" value="NZ_SMAL01000003.1"/>
</dbReference>
<protein>
    <submittedName>
        <fullName evidence="10">Multisubunit sodium/proton antiporter MrpD subunit</fullName>
    </submittedName>
</protein>
<evidence type="ECO:0000256" key="6">
    <source>
        <dbReference type="ARBA" id="ARBA00023136"/>
    </source>
</evidence>
<dbReference type="InterPro" id="IPR001750">
    <property type="entry name" value="ND/Mrp_TM"/>
</dbReference>
<dbReference type="GO" id="GO:0005886">
    <property type="term" value="C:plasma membrane"/>
    <property type="evidence" value="ECO:0007669"/>
    <property type="project" value="UniProtKB-SubCell"/>
</dbReference>
<feature type="transmembrane region" description="Helical" evidence="8">
    <location>
        <begin position="199"/>
        <end position="222"/>
    </location>
</feature>
<keyword evidence="4 7" id="KW-0812">Transmembrane</keyword>
<evidence type="ECO:0000313" key="11">
    <source>
        <dbReference type="Proteomes" id="UP000294902"/>
    </source>
</evidence>
<evidence type="ECO:0000256" key="1">
    <source>
        <dbReference type="ARBA" id="ARBA00004651"/>
    </source>
</evidence>
<dbReference type="OrthoDB" id="9807568at2"/>
<feature type="transmembrane region" description="Helical" evidence="8">
    <location>
        <begin position="123"/>
        <end position="142"/>
    </location>
</feature>